<organism evidence="2 3">
    <name type="scientific">Passalora fulva</name>
    <name type="common">Tomato leaf mold</name>
    <name type="synonym">Cladosporium fulvum</name>
    <dbReference type="NCBI Taxonomy" id="5499"/>
    <lineage>
        <taxon>Eukaryota</taxon>
        <taxon>Fungi</taxon>
        <taxon>Dikarya</taxon>
        <taxon>Ascomycota</taxon>
        <taxon>Pezizomycotina</taxon>
        <taxon>Dothideomycetes</taxon>
        <taxon>Dothideomycetidae</taxon>
        <taxon>Mycosphaerellales</taxon>
        <taxon>Mycosphaerellaceae</taxon>
        <taxon>Fulvia</taxon>
    </lineage>
</organism>
<accession>A0A9Q8PK10</accession>
<dbReference type="InterPro" id="IPR056632">
    <property type="entry name" value="DUF7730"/>
</dbReference>
<dbReference type="AlphaFoldDB" id="A0A9Q8PK10"/>
<dbReference type="KEGG" id="ffu:CLAFUR5_13094"/>
<protein>
    <recommendedName>
        <fullName evidence="1">DUF7730 domain-containing protein</fullName>
    </recommendedName>
</protein>
<evidence type="ECO:0000259" key="1">
    <source>
        <dbReference type="Pfam" id="PF24864"/>
    </source>
</evidence>
<proteinExistence type="predicted"/>
<reference evidence="2" key="1">
    <citation type="submission" date="2021-12" db="EMBL/GenBank/DDBJ databases">
        <authorList>
            <person name="Zaccaron A."/>
            <person name="Stergiopoulos I."/>
        </authorList>
    </citation>
    <scope>NUCLEOTIDE SEQUENCE</scope>
    <source>
        <strain evidence="2">Race5_Kim</strain>
    </source>
</reference>
<dbReference type="Pfam" id="PF24864">
    <property type="entry name" value="DUF7730"/>
    <property type="match status" value="1"/>
</dbReference>
<reference evidence="2" key="2">
    <citation type="journal article" date="2022" name="Microb. Genom.">
        <title>A chromosome-scale genome assembly of the tomato pathogen Cladosporium fulvum reveals a compartmentalized genome architecture and the presence of a dispensable chromosome.</title>
        <authorList>
            <person name="Zaccaron A.Z."/>
            <person name="Chen L.H."/>
            <person name="Samaras A."/>
            <person name="Stergiopoulos I."/>
        </authorList>
    </citation>
    <scope>NUCLEOTIDE SEQUENCE</scope>
    <source>
        <strain evidence="2">Race5_Kim</strain>
    </source>
</reference>
<dbReference type="RefSeq" id="XP_047768203.1">
    <property type="nucleotide sequence ID" value="XM_047912242.1"/>
</dbReference>
<dbReference type="EMBL" id="CP090173">
    <property type="protein sequence ID" value="UJO23837.1"/>
    <property type="molecule type" value="Genomic_DNA"/>
</dbReference>
<keyword evidence="3" id="KW-1185">Reference proteome</keyword>
<gene>
    <name evidence="2" type="ORF">CLAFUR5_13094</name>
</gene>
<dbReference type="PANTHER" id="PTHR38790">
    <property type="entry name" value="2EXR DOMAIN-CONTAINING PROTEIN-RELATED"/>
    <property type="match status" value="1"/>
</dbReference>
<dbReference type="OrthoDB" id="5413827at2759"/>
<dbReference type="Proteomes" id="UP000756132">
    <property type="component" value="Chromosome 11"/>
</dbReference>
<name>A0A9Q8PK10_PASFU</name>
<evidence type="ECO:0000313" key="3">
    <source>
        <dbReference type="Proteomes" id="UP000756132"/>
    </source>
</evidence>
<dbReference type="GeneID" id="71992972"/>
<dbReference type="PANTHER" id="PTHR38790:SF4">
    <property type="entry name" value="2EXR DOMAIN-CONTAINING PROTEIN"/>
    <property type="match status" value="1"/>
</dbReference>
<feature type="domain" description="DUF7730" evidence="1">
    <location>
        <begin position="28"/>
        <end position="200"/>
    </location>
</feature>
<sequence>MEHEKHEESIEHGSSTVGGLEHIARSNAEQSSLLKLPVELRLRIYELLLTGNSIHILMRYTSLTTVELHHVICQFPDLETDLYAPSAQAPEAKDPPTAVTEEYEDLHSSCHEKSNRLTLALRAVREPNRAADLRIRAEDDQLSLHFLATCRQIWFEAHKLARGLVYSGNTFSFHIVSHLDLFLRALQPEQRQLIRSIALHIPGTVRERHFETIADLVNQGYMPSLTNFSLVIVDDVVLPQLSRNPFGLFPPKNVQILFARDSAGQRPDAERLERFLMRTEGHT</sequence>
<evidence type="ECO:0000313" key="2">
    <source>
        <dbReference type="EMBL" id="UJO23837.1"/>
    </source>
</evidence>